<proteinExistence type="predicted"/>
<name>A0A3S2PCC5_ORYJA</name>
<evidence type="ECO:0000313" key="2">
    <source>
        <dbReference type="EMBL" id="RVE63058.1"/>
    </source>
</evidence>
<keyword evidence="3" id="KW-1185">Reference proteome</keyword>
<gene>
    <name evidence="2" type="ORF">OJAV_G00163010</name>
</gene>
<dbReference type="OrthoDB" id="10012075at2759"/>
<feature type="region of interest" description="Disordered" evidence="1">
    <location>
        <begin position="95"/>
        <end position="114"/>
    </location>
</feature>
<evidence type="ECO:0000256" key="1">
    <source>
        <dbReference type="SAM" id="MobiDB-lite"/>
    </source>
</evidence>
<sequence length="140" mass="15913">MLEGSACVRRSDVLTCTCISRGVPLANIKWPQLSLHTEYWLTTNVSGQTKIHDEPRSGSGDVEYADIDFSRLKRKERTQELQTAATEYAEVKVKKEEKHAAVEEEPMMEEDDKTLLCVSKKTDGEEEEVYSTVKDLTEEI</sequence>
<reference evidence="2 3" key="2">
    <citation type="submission" date="2019-01" db="EMBL/GenBank/DDBJ databases">
        <title>A chromosome length genome reference of the Java medaka (oryzias javanicus).</title>
        <authorList>
            <person name="Herpin A."/>
            <person name="Takehana Y."/>
            <person name="Naruse K."/>
            <person name="Ansai S."/>
            <person name="Kawaguchi M."/>
        </authorList>
    </citation>
    <scope>NUCLEOTIDE SEQUENCE [LARGE SCALE GENOMIC DNA]</scope>
    <source>
        <strain evidence="2">RS831</strain>
        <tissue evidence="2">Whole body</tissue>
    </source>
</reference>
<dbReference type="AlphaFoldDB" id="A0A3S2PCC5"/>
<accession>A0A3S2PCC5</accession>
<reference evidence="2 3" key="1">
    <citation type="submission" date="2018-11" db="EMBL/GenBank/DDBJ databases">
        <authorList>
            <person name="Lopez-Roques C."/>
            <person name="Donnadieu C."/>
            <person name="Bouchez O."/>
            <person name="Klopp C."/>
            <person name="Cabau C."/>
            <person name="Zahm M."/>
        </authorList>
    </citation>
    <scope>NUCLEOTIDE SEQUENCE [LARGE SCALE GENOMIC DNA]</scope>
    <source>
        <strain evidence="2">RS831</strain>
        <tissue evidence="2">Whole body</tissue>
    </source>
</reference>
<dbReference type="EMBL" id="CM012452">
    <property type="protein sequence ID" value="RVE63058.1"/>
    <property type="molecule type" value="Genomic_DNA"/>
</dbReference>
<evidence type="ECO:0000313" key="3">
    <source>
        <dbReference type="Proteomes" id="UP000283210"/>
    </source>
</evidence>
<organism evidence="2 3">
    <name type="scientific">Oryzias javanicus</name>
    <name type="common">Javanese ricefish</name>
    <name type="synonym">Aplocheilus javanicus</name>
    <dbReference type="NCBI Taxonomy" id="123683"/>
    <lineage>
        <taxon>Eukaryota</taxon>
        <taxon>Metazoa</taxon>
        <taxon>Chordata</taxon>
        <taxon>Craniata</taxon>
        <taxon>Vertebrata</taxon>
        <taxon>Euteleostomi</taxon>
        <taxon>Actinopterygii</taxon>
        <taxon>Neopterygii</taxon>
        <taxon>Teleostei</taxon>
        <taxon>Neoteleostei</taxon>
        <taxon>Acanthomorphata</taxon>
        <taxon>Ovalentaria</taxon>
        <taxon>Atherinomorphae</taxon>
        <taxon>Beloniformes</taxon>
        <taxon>Adrianichthyidae</taxon>
        <taxon>Oryziinae</taxon>
        <taxon>Oryzias</taxon>
    </lineage>
</organism>
<dbReference type="Proteomes" id="UP000283210">
    <property type="component" value="Chromosome 16"/>
</dbReference>
<protein>
    <submittedName>
        <fullName evidence="2">Uncharacterized protein</fullName>
    </submittedName>
</protein>
<feature type="compositionally biased region" description="Acidic residues" evidence="1">
    <location>
        <begin position="103"/>
        <end position="112"/>
    </location>
</feature>